<dbReference type="AlphaFoldDB" id="A0A438EYR1"/>
<dbReference type="EMBL" id="QGNW01001161">
    <property type="protein sequence ID" value="RVW52897.1"/>
    <property type="molecule type" value="Genomic_DNA"/>
</dbReference>
<dbReference type="PANTHER" id="PTHR48475:SF1">
    <property type="entry name" value="RNASE H TYPE-1 DOMAIN-CONTAINING PROTEIN"/>
    <property type="match status" value="1"/>
</dbReference>
<dbReference type="PROSITE" id="PS50879">
    <property type="entry name" value="RNASE_H_1"/>
    <property type="match status" value="1"/>
</dbReference>
<dbReference type="SUPFAM" id="SSF53098">
    <property type="entry name" value="Ribonuclease H-like"/>
    <property type="match status" value="1"/>
</dbReference>
<name>A0A438EYR1_VITVI</name>
<sequence>MRLWRKCGKFLGFMVSQRGIEVSPDQVKAVMETPPPRNKKELQRLTSKLVALGRFIAALLMKLRPFFLAIRKAGAHGWTDGCQSALERIKHCLMQPPILSSPSKGEVVHVSGGIRMGNQCRSIPLPLTQGAEAYLLCQQGIGRRRNHIFKNGANSLSPSKRCSKAPAYFQAHPVIVLTDQPLRNILHKPDLTGRMLQWAIELSEFGIEFQPKLSMKGQVMADFVLEYSRRPSNTTNQANKNGGLCELTEPHGHPALELGSYYNPQPGEHLEQAIRLRFSASNNEAEYEAILSGLDLALALFVSKLRIFSDSQLVVKHVQEEYEAKDARMARYLAKVRNTLQQFTEWTIEKIKRADNRRADALAGIAASLPIKEAILLLIHVQTNPSVSEISTCNIIEAPQADGQEWMYDITEYIRQELYPEIPNRHTKSGCKLPVLP</sequence>
<dbReference type="InterPro" id="IPR043502">
    <property type="entry name" value="DNA/RNA_pol_sf"/>
</dbReference>
<dbReference type="Gene3D" id="3.30.70.270">
    <property type="match status" value="1"/>
</dbReference>
<evidence type="ECO:0000313" key="2">
    <source>
        <dbReference type="EMBL" id="RVW52897.1"/>
    </source>
</evidence>
<comment type="caution">
    <text evidence="2">The sequence shown here is derived from an EMBL/GenBank/DDBJ whole genome shotgun (WGS) entry which is preliminary data.</text>
</comment>
<dbReference type="InterPro" id="IPR002156">
    <property type="entry name" value="RNaseH_domain"/>
</dbReference>
<organism evidence="2 3">
    <name type="scientific">Vitis vinifera</name>
    <name type="common">Grape</name>
    <dbReference type="NCBI Taxonomy" id="29760"/>
    <lineage>
        <taxon>Eukaryota</taxon>
        <taxon>Viridiplantae</taxon>
        <taxon>Streptophyta</taxon>
        <taxon>Embryophyta</taxon>
        <taxon>Tracheophyta</taxon>
        <taxon>Spermatophyta</taxon>
        <taxon>Magnoliopsida</taxon>
        <taxon>eudicotyledons</taxon>
        <taxon>Gunneridae</taxon>
        <taxon>Pentapetalae</taxon>
        <taxon>rosids</taxon>
        <taxon>Vitales</taxon>
        <taxon>Vitaceae</taxon>
        <taxon>Viteae</taxon>
        <taxon>Vitis</taxon>
    </lineage>
</organism>
<dbReference type="InterPro" id="IPR012337">
    <property type="entry name" value="RNaseH-like_sf"/>
</dbReference>
<dbReference type="Pfam" id="PF13456">
    <property type="entry name" value="RVT_3"/>
    <property type="match status" value="1"/>
</dbReference>
<dbReference type="Gene3D" id="3.30.420.10">
    <property type="entry name" value="Ribonuclease H-like superfamily/Ribonuclease H"/>
    <property type="match status" value="1"/>
</dbReference>
<proteinExistence type="predicted"/>
<reference evidence="2 3" key="1">
    <citation type="journal article" date="2018" name="PLoS Genet.">
        <title>Population sequencing reveals clonal diversity and ancestral inbreeding in the grapevine cultivar Chardonnay.</title>
        <authorList>
            <person name="Roach M.J."/>
            <person name="Johnson D.L."/>
            <person name="Bohlmann J."/>
            <person name="van Vuuren H.J."/>
            <person name="Jones S.J."/>
            <person name="Pretorius I.S."/>
            <person name="Schmidt S.A."/>
            <person name="Borneman A.R."/>
        </authorList>
    </citation>
    <scope>NUCLEOTIDE SEQUENCE [LARGE SCALE GENOMIC DNA]</scope>
    <source>
        <strain evidence="3">cv. Chardonnay</strain>
        <tissue evidence="2">Leaf</tissue>
    </source>
</reference>
<evidence type="ECO:0000259" key="1">
    <source>
        <dbReference type="PROSITE" id="PS50879"/>
    </source>
</evidence>
<dbReference type="SUPFAM" id="SSF56672">
    <property type="entry name" value="DNA/RNA polymerases"/>
    <property type="match status" value="1"/>
</dbReference>
<accession>A0A438EYR1</accession>
<gene>
    <name evidence="2" type="ORF">CK203_089625</name>
</gene>
<dbReference type="Proteomes" id="UP000288805">
    <property type="component" value="Unassembled WGS sequence"/>
</dbReference>
<dbReference type="CDD" id="cd09279">
    <property type="entry name" value="RNase_HI_like"/>
    <property type="match status" value="1"/>
</dbReference>
<evidence type="ECO:0000313" key="3">
    <source>
        <dbReference type="Proteomes" id="UP000288805"/>
    </source>
</evidence>
<feature type="domain" description="RNase H type-1" evidence="1">
    <location>
        <begin position="249"/>
        <end position="368"/>
    </location>
</feature>
<protein>
    <recommendedName>
        <fullName evidence="1">RNase H type-1 domain-containing protein</fullName>
    </recommendedName>
</protein>
<dbReference type="GO" id="GO:0004523">
    <property type="term" value="F:RNA-DNA hybrid ribonuclease activity"/>
    <property type="evidence" value="ECO:0007669"/>
    <property type="project" value="InterPro"/>
</dbReference>
<dbReference type="GO" id="GO:0003676">
    <property type="term" value="F:nucleic acid binding"/>
    <property type="evidence" value="ECO:0007669"/>
    <property type="project" value="InterPro"/>
</dbReference>
<dbReference type="PANTHER" id="PTHR48475">
    <property type="entry name" value="RIBONUCLEASE H"/>
    <property type="match status" value="1"/>
</dbReference>
<dbReference type="InterPro" id="IPR043128">
    <property type="entry name" value="Rev_trsase/Diguanyl_cyclase"/>
</dbReference>
<dbReference type="InterPro" id="IPR036397">
    <property type="entry name" value="RNaseH_sf"/>
</dbReference>